<proteinExistence type="predicted"/>
<dbReference type="RefSeq" id="WP_188888809.1">
    <property type="nucleotide sequence ID" value="NZ_BMHY01000003.1"/>
</dbReference>
<sequence>MIRAAKKRLALLSLSAALLLAWPVGAFAGTDTGTKFGHTYKFTNGYISNGAWAQTYFSDQSAPKEVTLTYTYRNLSNMTVVTTGPVTNASSTSVAYALIQVPNGISQQPVSGYSSHLVNLGTPSIINTYLPI</sequence>
<organism evidence="2 3">
    <name type="scientific">Paenibacillus radicis</name>
    <name type="common">ex Gao et al. 2016</name>
    <dbReference type="NCBI Taxonomy" id="1737354"/>
    <lineage>
        <taxon>Bacteria</taxon>
        <taxon>Bacillati</taxon>
        <taxon>Bacillota</taxon>
        <taxon>Bacilli</taxon>
        <taxon>Bacillales</taxon>
        <taxon>Paenibacillaceae</taxon>
        <taxon>Paenibacillus</taxon>
    </lineage>
</organism>
<evidence type="ECO:0000313" key="2">
    <source>
        <dbReference type="EMBL" id="GGG65692.1"/>
    </source>
</evidence>
<feature type="chain" id="PRO_5037691182" evidence="1">
    <location>
        <begin position="29"/>
        <end position="132"/>
    </location>
</feature>
<feature type="signal peptide" evidence="1">
    <location>
        <begin position="1"/>
        <end position="28"/>
    </location>
</feature>
<protein>
    <submittedName>
        <fullName evidence="2">Uncharacterized protein</fullName>
    </submittedName>
</protein>
<keyword evidence="1" id="KW-0732">Signal</keyword>
<dbReference type="EMBL" id="BMHY01000003">
    <property type="protein sequence ID" value="GGG65692.1"/>
    <property type="molecule type" value="Genomic_DNA"/>
</dbReference>
<reference evidence="2 3" key="1">
    <citation type="journal article" date="2014" name="Int. J. Syst. Evol. Microbiol.">
        <title>Complete genome sequence of Corynebacterium casei LMG S-19264T (=DSM 44701T), isolated from a smear-ripened cheese.</title>
        <authorList>
            <consortium name="US DOE Joint Genome Institute (JGI-PGF)"/>
            <person name="Walter F."/>
            <person name="Albersmeier A."/>
            <person name="Kalinowski J."/>
            <person name="Ruckert C."/>
        </authorList>
    </citation>
    <scope>NUCLEOTIDE SEQUENCE [LARGE SCALE GENOMIC DNA]</scope>
    <source>
        <strain evidence="2 3">CGMCC 1.15286</strain>
    </source>
</reference>
<evidence type="ECO:0000256" key="1">
    <source>
        <dbReference type="SAM" id="SignalP"/>
    </source>
</evidence>
<dbReference type="AlphaFoldDB" id="A0A917LYL0"/>
<keyword evidence="3" id="KW-1185">Reference proteome</keyword>
<comment type="caution">
    <text evidence="2">The sequence shown here is derived from an EMBL/GenBank/DDBJ whole genome shotgun (WGS) entry which is preliminary data.</text>
</comment>
<accession>A0A917LYL0</accession>
<dbReference type="Proteomes" id="UP000600247">
    <property type="component" value="Unassembled WGS sequence"/>
</dbReference>
<name>A0A917LYL0_9BACL</name>
<gene>
    <name evidence="2" type="ORF">GCM10010918_20010</name>
</gene>
<evidence type="ECO:0000313" key="3">
    <source>
        <dbReference type="Proteomes" id="UP000600247"/>
    </source>
</evidence>